<feature type="domain" description="Mechanosensitive ion channel MscS" evidence="9">
    <location>
        <begin position="187"/>
        <end position="256"/>
    </location>
</feature>
<dbReference type="GO" id="GO:0008381">
    <property type="term" value="F:mechanosensitive monoatomic ion channel activity"/>
    <property type="evidence" value="ECO:0007669"/>
    <property type="project" value="UniProtKB-ARBA"/>
</dbReference>
<dbReference type="PANTHER" id="PTHR43634">
    <property type="entry name" value="OW CONDUCTANCE MECHANOSENSITIVE CHANNEL"/>
    <property type="match status" value="1"/>
</dbReference>
<evidence type="ECO:0000259" key="10">
    <source>
        <dbReference type="Pfam" id="PF21082"/>
    </source>
</evidence>
<evidence type="ECO:0000256" key="2">
    <source>
        <dbReference type="ARBA" id="ARBA00008017"/>
    </source>
</evidence>
<evidence type="ECO:0000256" key="8">
    <source>
        <dbReference type="SAM" id="Phobius"/>
    </source>
</evidence>
<dbReference type="Gene3D" id="2.30.30.60">
    <property type="match status" value="1"/>
</dbReference>
<comment type="subcellular location">
    <subcellularLocation>
        <location evidence="1">Cell membrane</location>
        <topology evidence="1">Multi-pass membrane protein</topology>
    </subcellularLocation>
</comment>
<dbReference type="InterPro" id="IPR049142">
    <property type="entry name" value="MS_channel_1st"/>
</dbReference>
<evidence type="ECO:0000256" key="1">
    <source>
        <dbReference type="ARBA" id="ARBA00004651"/>
    </source>
</evidence>
<accession>A0AAP6JG00</accession>
<feature type="transmembrane region" description="Helical" evidence="8">
    <location>
        <begin position="71"/>
        <end position="94"/>
    </location>
</feature>
<comment type="caution">
    <text evidence="12">The sequence shown here is derived from an EMBL/GenBank/DDBJ whole genome shotgun (WGS) entry which is preliminary data.</text>
</comment>
<evidence type="ECO:0000259" key="9">
    <source>
        <dbReference type="Pfam" id="PF00924"/>
    </source>
</evidence>
<dbReference type="InterPro" id="IPR011066">
    <property type="entry name" value="MscS_channel_C_sf"/>
</dbReference>
<dbReference type="InterPro" id="IPR045042">
    <property type="entry name" value="YnaI-like"/>
</dbReference>
<dbReference type="EMBL" id="JAYGII010000022">
    <property type="protein sequence ID" value="MEA5446138.1"/>
    <property type="molecule type" value="Genomic_DNA"/>
</dbReference>
<dbReference type="SUPFAM" id="SSF50182">
    <property type="entry name" value="Sm-like ribonucleoproteins"/>
    <property type="match status" value="1"/>
</dbReference>
<proteinExistence type="inferred from homology"/>
<dbReference type="Pfam" id="PF21088">
    <property type="entry name" value="MS_channel_1st"/>
    <property type="match status" value="1"/>
</dbReference>
<dbReference type="AlphaFoldDB" id="A0AAP6JG00"/>
<keyword evidence="13" id="KW-1185">Reference proteome</keyword>
<feature type="domain" description="Mechanosensitive ion channel MscS C-terminal" evidence="10">
    <location>
        <begin position="265"/>
        <end position="349"/>
    </location>
</feature>
<dbReference type="InterPro" id="IPR023408">
    <property type="entry name" value="MscS_beta-dom_sf"/>
</dbReference>
<comment type="similarity">
    <text evidence="2">Belongs to the MscS (TC 1.A.23) family.</text>
</comment>
<keyword evidence="4 8" id="KW-0812">Transmembrane</keyword>
<dbReference type="InterPro" id="IPR011014">
    <property type="entry name" value="MscS_channel_TM-2"/>
</dbReference>
<name>A0AAP6JG00_9GAMM</name>
<feature type="compositionally biased region" description="Polar residues" evidence="7">
    <location>
        <begin position="370"/>
        <end position="381"/>
    </location>
</feature>
<dbReference type="SUPFAM" id="SSF82689">
    <property type="entry name" value="Mechanosensitive channel protein MscS (YggB), C-terminal domain"/>
    <property type="match status" value="1"/>
</dbReference>
<evidence type="ECO:0000256" key="5">
    <source>
        <dbReference type="ARBA" id="ARBA00022989"/>
    </source>
</evidence>
<dbReference type="InterPro" id="IPR049278">
    <property type="entry name" value="MS_channel_C"/>
</dbReference>
<dbReference type="InterPro" id="IPR010920">
    <property type="entry name" value="LSM_dom_sf"/>
</dbReference>
<dbReference type="Gene3D" id="1.10.287.1260">
    <property type="match status" value="1"/>
</dbReference>
<dbReference type="SUPFAM" id="SSF82861">
    <property type="entry name" value="Mechanosensitive channel protein MscS (YggB), transmembrane region"/>
    <property type="match status" value="1"/>
</dbReference>
<keyword evidence="5 8" id="KW-1133">Transmembrane helix</keyword>
<evidence type="ECO:0000256" key="3">
    <source>
        <dbReference type="ARBA" id="ARBA00022475"/>
    </source>
</evidence>
<evidence type="ECO:0000313" key="13">
    <source>
        <dbReference type="Proteomes" id="UP001302316"/>
    </source>
</evidence>
<dbReference type="GO" id="GO:0005886">
    <property type="term" value="C:plasma membrane"/>
    <property type="evidence" value="ECO:0007669"/>
    <property type="project" value="UniProtKB-SubCell"/>
</dbReference>
<feature type="transmembrane region" description="Helical" evidence="8">
    <location>
        <begin position="171"/>
        <end position="193"/>
    </location>
</feature>
<dbReference type="Gene3D" id="3.30.70.100">
    <property type="match status" value="1"/>
</dbReference>
<dbReference type="Pfam" id="PF21082">
    <property type="entry name" value="MS_channel_3rd"/>
    <property type="match status" value="1"/>
</dbReference>
<feature type="transmembrane region" description="Helical" evidence="8">
    <location>
        <begin position="19"/>
        <end position="39"/>
    </location>
</feature>
<gene>
    <name evidence="12" type="ORF">VCB98_09935</name>
</gene>
<dbReference type="Proteomes" id="UP001302316">
    <property type="component" value="Unassembled WGS sequence"/>
</dbReference>
<keyword evidence="3" id="KW-1003">Cell membrane</keyword>
<dbReference type="PANTHER" id="PTHR43634:SF2">
    <property type="entry name" value="LOW CONDUCTANCE MECHANOSENSITIVE CHANNEL YNAI"/>
    <property type="match status" value="1"/>
</dbReference>
<evidence type="ECO:0000256" key="4">
    <source>
        <dbReference type="ARBA" id="ARBA00022692"/>
    </source>
</evidence>
<dbReference type="Pfam" id="PF00924">
    <property type="entry name" value="MS_channel_2nd"/>
    <property type="match status" value="1"/>
</dbReference>
<feature type="domain" description="Mechanosensitive ion channel transmembrane helices 2/3" evidence="11">
    <location>
        <begin position="145"/>
        <end position="186"/>
    </location>
</feature>
<feature type="region of interest" description="Disordered" evidence="7">
    <location>
        <begin position="361"/>
        <end position="381"/>
    </location>
</feature>
<keyword evidence="6 8" id="KW-0472">Membrane</keyword>
<reference evidence="12 13" key="1">
    <citation type="submission" date="2023-12" db="EMBL/GenBank/DDBJ databases">
        <title>Whole-genome sequencing of halo(alkali)philic microorganisms from hypersaline lakes.</title>
        <authorList>
            <person name="Sorokin D.Y."/>
            <person name="Merkel A.Y."/>
            <person name="Messina E."/>
            <person name="Yakimov M."/>
        </authorList>
    </citation>
    <scope>NUCLEOTIDE SEQUENCE [LARGE SCALE GENOMIC DNA]</scope>
    <source>
        <strain evidence="12 13">AB-CW1</strain>
    </source>
</reference>
<evidence type="ECO:0000259" key="11">
    <source>
        <dbReference type="Pfam" id="PF21088"/>
    </source>
</evidence>
<evidence type="ECO:0000256" key="7">
    <source>
        <dbReference type="SAM" id="MobiDB-lite"/>
    </source>
</evidence>
<feature type="transmembrane region" description="Helical" evidence="8">
    <location>
        <begin position="100"/>
        <end position="117"/>
    </location>
</feature>
<organism evidence="12 13">
    <name type="scientific">Natronospira elongata</name>
    <dbReference type="NCBI Taxonomy" id="3110268"/>
    <lineage>
        <taxon>Bacteria</taxon>
        <taxon>Pseudomonadati</taxon>
        <taxon>Pseudomonadota</taxon>
        <taxon>Gammaproteobacteria</taxon>
        <taxon>Natronospirales</taxon>
        <taxon>Natronospiraceae</taxon>
        <taxon>Natronospira</taxon>
    </lineage>
</organism>
<dbReference type="InterPro" id="IPR006685">
    <property type="entry name" value="MscS_channel_2nd"/>
</dbReference>
<sequence length="381" mass="42987">MEEASEILETIAEIVPLDWATIVQISIVIFVTAVADLIVRQIFVRLVRRARETERVWDDAFAISARRPARVAIWVIGLSIAVGLIGDDIRATVLDPVPDVRNVVLIAIIAWTLIRIVRRIEANLVERWYAEGESVDQTTVDAVSKLLRVTIMVTAGLVILQTLGISLTGLLAFGGIGGLAIGFAAQDLLSNFFGGLTIYMERPFSVGDWVRSPDREIEGTVEEIGWRRTVIRTFDLRPLYVPNSIFNQISLENPSRMHHRRIFETIGVRYDDFSRVEPILKDIRQMLDEHEEITKDRTLMVYFNTYGESSLDFFIYCFTHTKVWTDFHAVKEDVLLKVGRIIEKHGAEIAFPTRTLHVPDGIAQAEPHPSASSPQPQGGQR</sequence>
<evidence type="ECO:0000256" key="6">
    <source>
        <dbReference type="ARBA" id="ARBA00023136"/>
    </source>
</evidence>
<dbReference type="RefSeq" id="WP_346052179.1">
    <property type="nucleotide sequence ID" value="NZ_JAYGII010000022.1"/>
</dbReference>
<protein>
    <submittedName>
        <fullName evidence="12">Mechanosensitive ion channel family protein</fullName>
    </submittedName>
</protein>
<evidence type="ECO:0000313" key="12">
    <source>
        <dbReference type="EMBL" id="MEA5446138.1"/>
    </source>
</evidence>